<evidence type="ECO:0000256" key="1">
    <source>
        <dbReference type="SAM" id="MobiDB-lite"/>
    </source>
</evidence>
<evidence type="ECO:0000313" key="3">
    <source>
        <dbReference type="Proteomes" id="UP000197138"/>
    </source>
</evidence>
<sequence>MEGLLRFSGFLDASLVRYLMDPQENEAAFDGEAHEVEPSDHSLHHSAEDDRSHLQSGDGASPEMKDSKGEGDLTGTVDLTGGESEGLNPCRRIEMGWNEMKGGKSSCLLFQQDTRNLWYNTGSG</sequence>
<dbReference type="EMBL" id="MTKT01002534">
    <property type="protein sequence ID" value="OWM77566.1"/>
    <property type="molecule type" value="Genomic_DNA"/>
</dbReference>
<accession>A0A218WYE1</accession>
<reference evidence="3" key="1">
    <citation type="journal article" date="2017" name="Plant J.">
        <title>The pomegranate (Punica granatum L.) genome and the genomics of punicalagin biosynthesis.</title>
        <authorList>
            <person name="Qin G."/>
            <person name="Xu C."/>
            <person name="Ming R."/>
            <person name="Tang H."/>
            <person name="Guyot R."/>
            <person name="Kramer E.M."/>
            <person name="Hu Y."/>
            <person name="Yi X."/>
            <person name="Qi Y."/>
            <person name="Xu X."/>
            <person name="Gao Z."/>
            <person name="Pan H."/>
            <person name="Jian J."/>
            <person name="Tian Y."/>
            <person name="Yue Z."/>
            <person name="Xu Y."/>
        </authorList>
    </citation>
    <scope>NUCLEOTIDE SEQUENCE [LARGE SCALE GENOMIC DNA]</scope>
    <source>
        <strain evidence="3">cv. Dabenzi</strain>
    </source>
</reference>
<organism evidence="2 3">
    <name type="scientific">Punica granatum</name>
    <name type="common">Pomegranate</name>
    <dbReference type="NCBI Taxonomy" id="22663"/>
    <lineage>
        <taxon>Eukaryota</taxon>
        <taxon>Viridiplantae</taxon>
        <taxon>Streptophyta</taxon>
        <taxon>Embryophyta</taxon>
        <taxon>Tracheophyta</taxon>
        <taxon>Spermatophyta</taxon>
        <taxon>Magnoliopsida</taxon>
        <taxon>eudicotyledons</taxon>
        <taxon>Gunneridae</taxon>
        <taxon>Pentapetalae</taxon>
        <taxon>rosids</taxon>
        <taxon>malvids</taxon>
        <taxon>Myrtales</taxon>
        <taxon>Lythraceae</taxon>
        <taxon>Punica</taxon>
    </lineage>
</organism>
<gene>
    <name evidence="2" type="ORF">CDL15_Pgr016964</name>
</gene>
<dbReference type="AlphaFoldDB" id="A0A218WYE1"/>
<proteinExistence type="predicted"/>
<comment type="caution">
    <text evidence="2">The sequence shown here is derived from an EMBL/GenBank/DDBJ whole genome shotgun (WGS) entry which is preliminary data.</text>
</comment>
<feature type="region of interest" description="Disordered" evidence="1">
    <location>
        <begin position="27"/>
        <end position="89"/>
    </location>
</feature>
<feature type="compositionally biased region" description="Low complexity" evidence="1">
    <location>
        <begin position="73"/>
        <end position="82"/>
    </location>
</feature>
<protein>
    <submittedName>
        <fullName evidence="2">Uncharacterized protein</fullName>
    </submittedName>
</protein>
<feature type="compositionally biased region" description="Basic and acidic residues" evidence="1">
    <location>
        <begin position="31"/>
        <end position="53"/>
    </location>
</feature>
<dbReference type="Proteomes" id="UP000197138">
    <property type="component" value="Unassembled WGS sequence"/>
</dbReference>
<evidence type="ECO:0000313" key="2">
    <source>
        <dbReference type="EMBL" id="OWM77566.1"/>
    </source>
</evidence>
<name>A0A218WYE1_PUNGR</name>